<dbReference type="InterPro" id="IPR000086">
    <property type="entry name" value="NUDIX_hydrolase_dom"/>
</dbReference>
<evidence type="ECO:0000259" key="2">
    <source>
        <dbReference type="PROSITE" id="PS51462"/>
    </source>
</evidence>
<sequence length="226" mass="25531">MSKGKPELSKVLSISEPESLDQCKWIGLQKIKYQDPNGKQREWDMAVRKTRTESSTSNGKASFKFDSDFVDGVAILAFLKKPNEPTKILLEKQFRPPLNGVCIEFPAGLIDPKESIETSALRELKEETGYIGKIIDKSVIIYNDPGFTNTNLSLVTVEVDLTLPENVNPKCELEDNEFIDLFTVELDNFHDTIVELNKSRGYKLDSRVYNIAQGIKLAQQFKKLGL</sequence>
<keyword evidence="4" id="KW-1185">Reference proteome</keyword>
<dbReference type="Proteomes" id="UP000262825">
    <property type="component" value="Unassembled WGS sequence"/>
</dbReference>
<evidence type="ECO:0000313" key="4">
    <source>
        <dbReference type="Proteomes" id="UP000262825"/>
    </source>
</evidence>
<dbReference type="GO" id="GO:0005634">
    <property type="term" value="C:nucleus"/>
    <property type="evidence" value="ECO:0007669"/>
    <property type="project" value="TreeGrafter"/>
</dbReference>
<dbReference type="InterPro" id="IPR015797">
    <property type="entry name" value="NUDIX_hydrolase-like_dom_sf"/>
</dbReference>
<dbReference type="FunFam" id="3.90.79.10:FF:000016">
    <property type="entry name" value="ADP-sugar pyrophosphatase isoform X1"/>
    <property type="match status" value="1"/>
</dbReference>
<dbReference type="PROSITE" id="PS51462">
    <property type="entry name" value="NUDIX"/>
    <property type="match status" value="1"/>
</dbReference>
<reference evidence="4" key="1">
    <citation type="submission" date="2018-06" db="EMBL/GenBank/DDBJ databases">
        <authorList>
            <person name="Guldener U."/>
        </authorList>
    </citation>
    <scope>NUCLEOTIDE SEQUENCE [LARGE SCALE GENOMIC DNA]</scope>
    <source>
        <strain evidence="4">UTAD17</strain>
    </source>
</reference>
<dbReference type="GO" id="GO:0019693">
    <property type="term" value="P:ribose phosphate metabolic process"/>
    <property type="evidence" value="ECO:0007669"/>
    <property type="project" value="TreeGrafter"/>
</dbReference>
<dbReference type="GO" id="GO:0005829">
    <property type="term" value="C:cytosol"/>
    <property type="evidence" value="ECO:0007669"/>
    <property type="project" value="TreeGrafter"/>
</dbReference>
<dbReference type="VEuPathDB" id="FungiDB:SCODWIG_02090"/>
<dbReference type="Gene3D" id="3.90.79.10">
    <property type="entry name" value="Nucleoside Triphosphate Pyrophosphohydrolase"/>
    <property type="match status" value="1"/>
</dbReference>
<dbReference type="PANTHER" id="PTHR11839:SF1">
    <property type="entry name" value="ADP-SUGAR PYROPHOSPHATASE"/>
    <property type="match status" value="1"/>
</dbReference>
<dbReference type="GO" id="GO:0006753">
    <property type="term" value="P:nucleoside phosphate metabolic process"/>
    <property type="evidence" value="ECO:0007669"/>
    <property type="project" value="TreeGrafter"/>
</dbReference>
<dbReference type="PANTHER" id="PTHR11839">
    <property type="entry name" value="UDP/ADP-SUGAR PYROPHOSPHATASE"/>
    <property type="match status" value="1"/>
</dbReference>
<accession>A0A376B6X3</accession>
<dbReference type="Pfam" id="PF00293">
    <property type="entry name" value="NUDIX"/>
    <property type="match status" value="1"/>
</dbReference>
<dbReference type="OrthoDB" id="10249920at2759"/>
<proteinExistence type="predicted"/>
<protein>
    <submittedName>
        <fullName evidence="3">Related to ADP-ribose pyrophosphatase</fullName>
    </submittedName>
</protein>
<name>A0A376B6X3_9ASCO</name>
<dbReference type="SUPFAM" id="SSF55811">
    <property type="entry name" value="Nudix"/>
    <property type="match status" value="1"/>
</dbReference>
<feature type="domain" description="Nudix hydrolase" evidence="2">
    <location>
        <begin position="68"/>
        <end position="210"/>
    </location>
</feature>
<dbReference type="EMBL" id="UFAJ01000327">
    <property type="protein sequence ID" value="SSD60329.1"/>
    <property type="molecule type" value="Genomic_DNA"/>
</dbReference>
<evidence type="ECO:0000256" key="1">
    <source>
        <dbReference type="ARBA" id="ARBA00022801"/>
    </source>
</evidence>
<gene>
    <name evidence="3" type="ORF">SCODWIG_02090</name>
</gene>
<dbReference type="GO" id="GO:0047631">
    <property type="term" value="F:ADP-ribose diphosphatase activity"/>
    <property type="evidence" value="ECO:0007669"/>
    <property type="project" value="TreeGrafter"/>
</dbReference>
<organism evidence="3 4">
    <name type="scientific">Saccharomycodes ludwigii</name>
    <dbReference type="NCBI Taxonomy" id="36035"/>
    <lineage>
        <taxon>Eukaryota</taxon>
        <taxon>Fungi</taxon>
        <taxon>Dikarya</taxon>
        <taxon>Ascomycota</taxon>
        <taxon>Saccharomycotina</taxon>
        <taxon>Saccharomycetes</taxon>
        <taxon>Saccharomycodales</taxon>
        <taxon>Saccharomycodaceae</taxon>
        <taxon>Saccharomycodes</taxon>
    </lineage>
</organism>
<dbReference type="CDD" id="cd18888">
    <property type="entry name" value="NUDIX_ADPRase_Nudt5"/>
    <property type="match status" value="1"/>
</dbReference>
<dbReference type="AlphaFoldDB" id="A0A376B6X3"/>
<evidence type="ECO:0000313" key="3">
    <source>
        <dbReference type="EMBL" id="SSD60329.1"/>
    </source>
</evidence>
<keyword evidence="1" id="KW-0378">Hydrolase</keyword>